<organism evidence="1 2">
    <name type="scientific">Cercospora berteroae</name>
    <dbReference type="NCBI Taxonomy" id="357750"/>
    <lineage>
        <taxon>Eukaryota</taxon>
        <taxon>Fungi</taxon>
        <taxon>Dikarya</taxon>
        <taxon>Ascomycota</taxon>
        <taxon>Pezizomycotina</taxon>
        <taxon>Dothideomycetes</taxon>
        <taxon>Dothideomycetidae</taxon>
        <taxon>Mycosphaerellales</taxon>
        <taxon>Mycosphaerellaceae</taxon>
        <taxon>Cercospora</taxon>
    </lineage>
</organism>
<dbReference type="Proteomes" id="UP000237631">
    <property type="component" value="Unassembled WGS sequence"/>
</dbReference>
<comment type="caution">
    <text evidence="1">The sequence shown here is derived from an EMBL/GenBank/DDBJ whole genome shotgun (WGS) entry which is preliminary data.</text>
</comment>
<protein>
    <submittedName>
        <fullName evidence="1">Uncharacterized protein</fullName>
    </submittedName>
</protein>
<evidence type="ECO:0000313" key="1">
    <source>
        <dbReference type="EMBL" id="PPJ56496.1"/>
    </source>
</evidence>
<gene>
    <name evidence="1" type="ORF">CBER1_07642</name>
</gene>
<accession>A0A2S6C9U8</accession>
<dbReference type="InterPro" id="IPR038883">
    <property type="entry name" value="AN11006-like"/>
</dbReference>
<proteinExistence type="predicted"/>
<dbReference type="AlphaFoldDB" id="A0A2S6C9U8"/>
<reference evidence="2" key="1">
    <citation type="journal article" date="2017" name="bioRxiv">
        <title>Conservation of a gene cluster reveals novel cercosporin biosynthetic mechanisms and extends production to the genus Colletotrichum.</title>
        <authorList>
            <person name="de Jonge R."/>
            <person name="Ebert M.K."/>
            <person name="Huitt-Roehl C.R."/>
            <person name="Pal P."/>
            <person name="Suttle J.C."/>
            <person name="Spanner R.E."/>
            <person name="Neubauer J.D."/>
            <person name="Jurick W.M.II."/>
            <person name="Stott K.A."/>
            <person name="Secor G.A."/>
            <person name="Thomma B.P.H.J."/>
            <person name="Van de Peer Y."/>
            <person name="Townsend C.A."/>
            <person name="Bolton M.D."/>
        </authorList>
    </citation>
    <scope>NUCLEOTIDE SEQUENCE [LARGE SCALE GENOMIC DNA]</scope>
    <source>
        <strain evidence="2">CBS538.71</strain>
    </source>
</reference>
<evidence type="ECO:0000313" key="2">
    <source>
        <dbReference type="Proteomes" id="UP000237631"/>
    </source>
</evidence>
<keyword evidence="2" id="KW-1185">Reference proteome</keyword>
<dbReference type="PANTHER" id="PTHR42085:SF1">
    <property type="entry name" value="F-BOX DOMAIN-CONTAINING PROTEIN"/>
    <property type="match status" value="1"/>
</dbReference>
<dbReference type="EMBL" id="PNEN01000517">
    <property type="protein sequence ID" value="PPJ56496.1"/>
    <property type="molecule type" value="Genomic_DNA"/>
</dbReference>
<dbReference type="OrthoDB" id="3650508at2759"/>
<name>A0A2S6C9U8_9PEZI</name>
<dbReference type="PANTHER" id="PTHR42085">
    <property type="entry name" value="F-BOX DOMAIN-CONTAINING PROTEIN"/>
    <property type="match status" value="1"/>
</dbReference>
<sequence>MSFEDGVDRVTKRIRDIAALQLREEFPYMKTASLEKLLDDSVAHLHRDIVRQGPEMQKTLARTSFMSLSPELRNSIYELVLSGQDDMGIDLGEDSKARPSYQPALLRVSRQGHGDASSILYGCNTFKYPIDLWPHRDDDGMNVLAKRLKHSSEHLVQWLQRIGSRSPMVETIELQLWCEYHPNFVLEEILSSGRGPLNSGLTIHQTILQLCGLLGTGVAVEVFKVKATESYGMGREESKDFYEAAGVDGSELFTEEFLGRLKAVNEAKLEETHSQWDI</sequence>